<name>A0A235FBG0_9BACL</name>
<sequence length="355" mass="40797">MNSIPTHPVALMYKVYKKIFPSVHAFLSHWKSEAENIPDPELRKQALASISSKTFHCEGGSILALTAGKYQEKAVKFIVAYQTISDYLDNLCDRSTSLDDKDFSALHESMGDALTPSAKDTNYYRFRKEQNDGGYLQKLVAECQSVITEIKGYEKISAFLHELASIYCDLQIHKHVIVTERVERLQKWFEQHKKNLPPMSWYEFSACAGSTLGIFCLISYAFAEDFTEKQASQIKTGYFPWVQGLHILLDYFIDQDEDKRGGDLNFCSFYSSNQEMLDRLAYFIRQADSSLSQLPHFRFHRLIHRGLLGIYLADQKVKECPAVRKAASKLVRLGGTVSLFFYINRRIYQKLKPSL</sequence>
<evidence type="ECO:0000313" key="1">
    <source>
        <dbReference type="EMBL" id="OYD58277.1"/>
    </source>
</evidence>
<protein>
    <submittedName>
        <fullName evidence="1">Tetraprenyl-beta-curcumene synthase</fullName>
    </submittedName>
</protein>
<organism evidence="1 2">
    <name type="scientific">Fictibacillus aquaticus</name>
    <dbReference type="NCBI Taxonomy" id="2021314"/>
    <lineage>
        <taxon>Bacteria</taxon>
        <taxon>Bacillati</taxon>
        <taxon>Bacillota</taxon>
        <taxon>Bacilli</taxon>
        <taxon>Bacillales</taxon>
        <taxon>Fictibacillaceae</taxon>
        <taxon>Fictibacillus</taxon>
    </lineage>
</organism>
<dbReference type="EMBL" id="NOII01000002">
    <property type="protein sequence ID" value="OYD58277.1"/>
    <property type="molecule type" value="Genomic_DNA"/>
</dbReference>
<proteinExistence type="predicted"/>
<comment type="caution">
    <text evidence="1">The sequence shown here is derived from an EMBL/GenBank/DDBJ whole genome shotgun (WGS) entry which is preliminary data.</text>
</comment>
<evidence type="ECO:0000313" key="2">
    <source>
        <dbReference type="Proteomes" id="UP000215059"/>
    </source>
</evidence>
<keyword evidence="2" id="KW-1185">Reference proteome</keyword>
<dbReference type="Proteomes" id="UP000215059">
    <property type="component" value="Unassembled WGS sequence"/>
</dbReference>
<gene>
    <name evidence="1" type="ORF">CGZ90_10380</name>
</gene>
<dbReference type="OrthoDB" id="2371262at2"/>
<dbReference type="AlphaFoldDB" id="A0A235FBG0"/>
<accession>A0A235FBG0</accession>
<dbReference type="InterPro" id="IPR019712">
    <property type="entry name" value="YtpB-like"/>
</dbReference>
<dbReference type="RefSeq" id="WP_094252418.1">
    <property type="nucleotide sequence ID" value="NZ_JBHLXL010000001.1"/>
</dbReference>
<dbReference type="Pfam" id="PF10776">
    <property type="entry name" value="DUF2600"/>
    <property type="match status" value="1"/>
</dbReference>
<reference evidence="1 2" key="1">
    <citation type="submission" date="2017-07" db="EMBL/GenBank/DDBJ databases">
        <title>Fictibacillus sp. nov. GDSW-R2A3 Genome sequencing and assembly.</title>
        <authorList>
            <person name="Mayilraj S."/>
        </authorList>
    </citation>
    <scope>NUCLEOTIDE SEQUENCE [LARGE SCALE GENOMIC DNA]</scope>
    <source>
        <strain evidence="1 2">GDSW-R2A3</strain>
    </source>
</reference>